<dbReference type="AlphaFoldDB" id="A0A8X6REH4"/>
<comment type="caution">
    <text evidence="1">The sequence shown here is derived from an EMBL/GenBank/DDBJ whole genome shotgun (WGS) entry which is preliminary data.</text>
</comment>
<reference evidence="1" key="1">
    <citation type="submission" date="2020-08" db="EMBL/GenBank/DDBJ databases">
        <title>Multicomponent nature underlies the extraordinary mechanical properties of spider dragline silk.</title>
        <authorList>
            <person name="Kono N."/>
            <person name="Nakamura H."/>
            <person name="Mori M."/>
            <person name="Yoshida Y."/>
            <person name="Ohtoshi R."/>
            <person name="Malay A.D."/>
            <person name="Moran D.A.P."/>
            <person name="Tomita M."/>
            <person name="Numata K."/>
            <person name="Arakawa K."/>
        </authorList>
    </citation>
    <scope>NUCLEOTIDE SEQUENCE</scope>
</reference>
<organism evidence="1 2">
    <name type="scientific">Trichonephila clavipes</name>
    <name type="common">Golden silk orbweaver</name>
    <name type="synonym">Nephila clavipes</name>
    <dbReference type="NCBI Taxonomy" id="2585209"/>
    <lineage>
        <taxon>Eukaryota</taxon>
        <taxon>Metazoa</taxon>
        <taxon>Ecdysozoa</taxon>
        <taxon>Arthropoda</taxon>
        <taxon>Chelicerata</taxon>
        <taxon>Arachnida</taxon>
        <taxon>Araneae</taxon>
        <taxon>Araneomorphae</taxon>
        <taxon>Entelegynae</taxon>
        <taxon>Araneoidea</taxon>
        <taxon>Nephilidae</taxon>
        <taxon>Trichonephila</taxon>
    </lineage>
</organism>
<dbReference type="Proteomes" id="UP000887159">
    <property type="component" value="Unassembled WGS sequence"/>
</dbReference>
<proteinExistence type="predicted"/>
<evidence type="ECO:0000313" key="2">
    <source>
        <dbReference type="Proteomes" id="UP000887159"/>
    </source>
</evidence>
<gene>
    <name evidence="1" type="ORF">TNCV_5106991</name>
</gene>
<dbReference type="EMBL" id="BMAU01021116">
    <property type="protein sequence ID" value="GFX91069.1"/>
    <property type="molecule type" value="Genomic_DNA"/>
</dbReference>
<accession>A0A8X6REH4</accession>
<evidence type="ECO:0000313" key="1">
    <source>
        <dbReference type="EMBL" id="GFX91069.1"/>
    </source>
</evidence>
<protein>
    <submittedName>
        <fullName evidence="1">Uncharacterized protein</fullName>
    </submittedName>
</protein>
<name>A0A8X6REH4_TRICX</name>
<sequence length="82" mass="8914">MNSGTFVANDGTCWQGITSGSCTHGTIAGHNVSKEKSGPTSYAKRNNESCAISSWRLLINEPLLRHIKNCREEGAHQQLGKK</sequence>
<keyword evidence="2" id="KW-1185">Reference proteome</keyword>